<dbReference type="Proteomes" id="UP000011135">
    <property type="component" value="Unassembled WGS sequence"/>
</dbReference>
<feature type="domain" description="Antitoxin Xre/MbcA/ParS-like toxin-binding" evidence="1">
    <location>
        <begin position="87"/>
        <end position="128"/>
    </location>
</feature>
<keyword evidence="4" id="KW-1185">Reference proteome</keyword>
<dbReference type="InterPro" id="IPR024467">
    <property type="entry name" value="Xre/MbcA/ParS-like_toxin-bd"/>
</dbReference>
<feature type="domain" description="Antitoxin Xre-like helix-turn-helix" evidence="2">
    <location>
        <begin position="26"/>
        <end position="77"/>
    </location>
</feature>
<name>L8JMT9_9BACT</name>
<dbReference type="AlphaFoldDB" id="L8JMT9"/>
<evidence type="ECO:0000313" key="3">
    <source>
        <dbReference type="EMBL" id="ELR70150.1"/>
    </source>
</evidence>
<comment type="caution">
    <text evidence="3">The sequence shown here is derived from an EMBL/GenBank/DDBJ whole genome shotgun (WGS) entry which is preliminary data.</text>
</comment>
<dbReference type="GO" id="GO:0003677">
    <property type="term" value="F:DNA binding"/>
    <property type="evidence" value="ECO:0007669"/>
    <property type="project" value="InterPro"/>
</dbReference>
<reference evidence="3 4" key="1">
    <citation type="submission" date="2012-12" db="EMBL/GenBank/DDBJ databases">
        <title>Genome assembly of Fulvivirga imtechensis AK7.</title>
        <authorList>
            <person name="Nupur N."/>
            <person name="Khatri I."/>
            <person name="Kumar R."/>
            <person name="Subramanian S."/>
            <person name="Pinnaka A."/>
        </authorList>
    </citation>
    <scope>NUCLEOTIDE SEQUENCE [LARGE SCALE GENOMIC DNA]</scope>
    <source>
        <strain evidence="3 4">AK7</strain>
    </source>
</reference>
<gene>
    <name evidence="3" type="ORF">C900_03835</name>
</gene>
<proteinExistence type="predicted"/>
<protein>
    <submittedName>
        <fullName evidence="3">Uncharacterized protein</fullName>
    </submittedName>
</protein>
<dbReference type="Pfam" id="PF09722">
    <property type="entry name" value="Xre_MbcA_ParS_C"/>
    <property type="match status" value="1"/>
</dbReference>
<evidence type="ECO:0000313" key="4">
    <source>
        <dbReference type="Proteomes" id="UP000011135"/>
    </source>
</evidence>
<dbReference type="EMBL" id="AMZN01000055">
    <property type="protein sequence ID" value="ELR70150.1"/>
    <property type="molecule type" value="Genomic_DNA"/>
</dbReference>
<evidence type="ECO:0000259" key="1">
    <source>
        <dbReference type="Pfam" id="PF09722"/>
    </source>
</evidence>
<dbReference type="STRING" id="1237149.C900_03835"/>
<dbReference type="Pfam" id="PF20432">
    <property type="entry name" value="Xre-like-HTH"/>
    <property type="match status" value="1"/>
</dbReference>
<sequence>MGAVPILKKHTIYELLNGFLYKEELIPTSFLKAFIDSIGASQNTAAKLLGIATRTLQRELNSTHLSSELSDRFLQLMDLYKEGLEAFYDLDTFKQWLATGKSAFHGKKPFELMHSITGIQQVKEEIIRTKLGILS</sequence>
<organism evidence="3 4">
    <name type="scientific">Fulvivirga imtechensis AK7</name>
    <dbReference type="NCBI Taxonomy" id="1237149"/>
    <lineage>
        <taxon>Bacteria</taxon>
        <taxon>Pseudomonadati</taxon>
        <taxon>Bacteroidota</taxon>
        <taxon>Cytophagia</taxon>
        <taxon>Cytophagales</taxon>
        <taxon>Fulvivirgaceae</taxon>
        <taxon>Fulvivirga</taxon>
    </lineage>
</organism>
<dbReference type="RefSeq" id="WP_009581241.1">
    <property type="nucleotide sequence ID" value="NZ_AMZN01000055.1"/>
</dbReference>
<accession>L8JMT9</accession>
<evidence type="ECO:0000259" key="2">
    <source>
        <dbReference type="Pfam" id="PF20432"/>
    </source>
</evidence>
<dbReference type="InterPro" id="IPR046847">
    <property type="entry name" value="Xre-like_HTH"/>
</dbReference>